<keyword evidence="2" id="KW-1185">Reference proteome</keyword>
<gene>
    <name evidence="1" type="ORF">MILVUS5_LOCUS21452</name>
</gene>
<reference evidence="1" key="1">
    <citation type="submission" date="2023-10" db="EMBL/GenBank/DDBJ databases">
        <authorList>
            <person name="Rodriguez Cubillos JULIANA M."/>
            <person name="De Vega J."/>
        </authorList>
    </citation>
    <scope>NUCLEOTIDE SEQUENCE</scope>
</reference>
<comment type="caution">
    <text evidence="1">The sequence shown here is derived from an EMBL/GenBank/DDBJ whole genome shotgun (WGS) entry which is preliminary data.</text>
</comment>
<protein>
    <submittedName>
        <fullName evidence="1">Uncharacterized protein</fullName>
    </submittedName>
</protein>
<sequence>MLRTGNSIQLIVASYKLPVDLEKHFPRAYLSGVDIPYRLLTFHQNWLWLKRQGLPLLSAWIMPLLSVKLATNSPVDL</sequence>
<dbReference type="Proteomes" id="UP001177021">
    <property type="component" value="Unassembled WGS sequence"/>
</dbReference>
<dbReference type="EMBL" id="CASHSV030000206">
    <property type="protein sequence ID" value="CAJ2654268.1"/>
    <property type="molecule type" value="Genomic_DNA"/>
</dbReference>
<name>A0ACB0KCU2_TRIPR</name>
<organism evidence="1 2">
    <name type="scientific">Trifolium pratense</name>
    <name type="common">Red clover</name>
    <dbReference type="NCBI Taxonomy" id="57577"/>
    <lineage>
        <taxon>Eukaryota</taxon>
        <taxon>Viridiplantae</taxon>
        <taxon>Streptophyta</taxon>
        <taxon>Embryophyta</taxon>
        <taxon>Tracheophyta</taxon>
        <taxon>Spermatophyta</taxon>
        <taxon>Magnoliopsida</taxon>
        <taxon>eudicotyledons</taxon>
        <taxon>Gunneridae</taxon>
        <taxon>Pentapetalae</taxon>
        <taxon>rosids</taxon>
        <taxon>fabids</taxon>
        <taxon>Fabales</taxon>
        <taxon>Fabaceae</taxon>
        <taxon>Papilionoideae</taxon>
        <taxon>50 kb inversion clade</taxon>
        <taxon>NPAAA clade</taxon>
        <taxon>Hologalegina</taxon>
        <taxon>IRL clade</taxon>
        <taxon>Trifolieae</taxon>
        <taxon>Trifolium</taxon>
    </lineage>
</organism>
<proteinExistence type="predicted"/>
<evidence type="ECO:0000313" key="2">
    <source>
        <dbReference type="Proteomes" id="UP001177021"/>
    </source>
</evidence>
<evidence type="ECO:0000313" key="1">
    <source>
        <dbReference type="EMBL" id="CAJ2654268.1"/>
    </source>
</evidence>
<accession>A0ACB0KCU2</accession>